<name>A0A446BAB9_9PEZI</name>
<dbReference type="Proteomes" id="UP000289323">
    <property type="component" value="Unassembled WGS sequence"/>
</dbReference>
<evidence type="ECO:0000313" key="2">
    <source>
        <dbReference type="Proteomes" id="UP000289323"/>
    </source>
</evidence>
<proteinExistence type="predicted"/>
<accession>A0A446BAB9</accession>
<gene>
    <name evidence="1" type="ORF">TT172_LOCUS1888</name>
</gene>
<organism evidence="1 2">
    <name type="scientific">Thermothielavioides terrestris</name>
    <dbReference type="NCBI Taxonomy" id="2587410"/>
    <lineage>
        <taxon>Eukaryota</taxon>
        <taxon>Fungi</taxon>
        <taxon>Dikarya</taxon>
        <taxon>Ascomycota</taxon>
        <taxon>Pezizomycotina</taxon>
        <taxon>Sordariomycetes</taxon>
        <taxon>Sordariomycetidae</taxon>
        <taxon>Sordariales</taxon>
        <taxon>Chaetomiaceae</taxon>
        <taxon>Thermothielavioides</taxon>
    </lineage>
</organism>
<protein>
    <submittedName>
        <fullName evidence="1">3b84408c-68dd-4ee2-afda-3dc49b9f3a1a</fullName>
    </submittedName>
</protein>
<reference evidence="1 2" key="1">
    <citation type="submission" date="2018-04" db="EMBL/GenBank/DDBJ databases">
        <authorList>
            <person name="Huttner S."/>
            <person name="Dainat J."/>
        </authorList>
    </citation>
    <scope>NUCLEOTIDE SEQUENCE [LARGE SCALE GENOMIC DNA]</scope>
</reference>
<sequence>MPKANGYTNRP</sequence>
<dbReference type="EMBL" id="OUUZ01000001">
    <property type="protein sequence ID" value="SPQ19469.1"/>
    <property type="molecule type" value="Genomic_DNA"/>
</dbReference>
<evidence type="ECO:0000313" key="1">
    <source>
        <dbReference type="EMBL" id="SPQ19469.1"/>
    </source>
</evidence>